<feature type="compositionally biased region" description="Low complexity" evidence="1">
    <location>
        <begin position="468"/>
        <end position="492"/>
    </location>
</feature>
<keyword evidence="4" id="KW-1185">Reference proteome</keyword>
<name>A0ABR1LJM4_9PEZI</name>
<gene>
    <name evidence="3" type="ORF">J3D65DRAFT_464361</name>
</gene>
<protein>
    <recommendedName>
        <fullName evidence="5">Lytic polysaccharide monooxygenase</fullName>
    </recommendedName>
</protein>
<evidence type="ECO:0000313" key="4">
    <source>
        <dbReference type="Proteomes" id="UP001360953"/>
    </source>
</evidence>
<proteinExistence type="predicted"/>
<reference evidence="3 4" key="1">
    <citation type="submission" date="2024-04" db="EMBL/GenBank/DDBJ databases">
        <title>Phyllosticta paracitricarpa is synonymous to the EU quarantine fungus P. citricarpa based on phylogenomic analyses.</title>
        <authorList>
            <consortium name="Lawrence Berkeley National Laboratory"/>
            <person name="Van ingen-buijs V.A."/>
            <person name="Van westerhoven A.C."/>
            <person name="Haridas S."/>
            <person name="Skiadas P."/>
            <person name="Martin F."/>
            <person name="Groenewald J.Z."/>
            <person name="Crous P.W."/>
            <person name="Seidl M.F."/>
        </authorList>
    </citation>
    <scope>NUCLEOTIDE SEQUENCE [LARGE SCALE GENOMIC DNA]</scope>
    <source>
        <strain evidence="3 4">CPC 17464</strain>
    </source>
</reference>
<dbReference type="EMBL" id="JBBPEH010000009">
    <property type="protein sequence ID" value="KAK7533957.1"/>
    <property type="molecule type" value="Genomic_DNA"/>
</dbReference>
<evidence type="ECO:0000256" key="1">
    <source>
        <dbReference type="SAM" id="MobiDB-lite"/>
    </source>
</evidence>
<accession>A0ABR1LJM4</accession>
<feature type="region of interest" description="Disordered" evidence="1">
    <location>
        <begin position="466"/>
        <end position="496"/>
    </location>
</feature>
<dbReference type="Proteomes" id="UP001360953">
    <property type="component" value="Unassembled WGS sequence"/>
</dbReference>
<feature type="region of interest" description="Disordered" evidence="1">
    <location>
        <begin position="237"/>
        <end position="257"/>
    </location>
</feature>
<evidence type="ECO:0000313" key="3">
    <source>
        <dbReference type="EMBL" id="KAK7533957.1"/>
    </source>
</evidence>
<comment type="caution">
    <text evidence="3">The sequence shown here is derived from an EMBL/GenBank/DDBJ whole genome shotgun (WGS) entry which is preliminary data.</text>
</comment>
<feature type="signal peptide" evidence="2">
    <location>
        <begin position="1"/>
        <end position="28"/>
    </location>
</feature>
<keyword evidence="2" id="KW-0732">Signal</keyword>
<evidence type="ECO:0000256" key="2">
    <source>
        <dbReference type="SAM" id="SignalP"/>
    </source>
</evidence>
<dbReference type="PANTHER" id="PTHR36182">
    <property type="entry name" value="PROTEIN, PUTATIVE (AFU_ORTHOLOGUE AFUA_6G10930)-RELATED"/>
    <property type="match status" value="1"/>
</dbReference>
<dbReference type="GeneID" id="92029366"/>
<feature type="chain" id="PRO_5045397809" description="Lytic polysaccharide monooxygenase" evidence="2">
    <location>
        <begin position="29"/>
        <end position="622"/>
    </location>
</feature>
<dbReference type="Gene3D" id="2.70.50.70">
    <property type="match status" value="1"/>
</dbReference>
<sequence>MSLSNHRSIRSLLLTTLCSSALLPTVRAHVQMTNPLPWDSPKASNAGLRDYDITSPLESSGSNFPCQGMTSKLSGLTATAKYQAGQNYTVSLAGSAVHNGGSCQLSLSYDSGKTWKVIKSIIGGCPTMGTATYDFQMPEAAPAGKAIFAWTWINHTGNREFYMNCAVVNIQNSGSGNLCSLPNLFVANLDSINSCVVPEGTDAVYPNPGPDVEYDGTETASSPAFKGSCEIPDSTCGASGSSSNAQKQSSSKTNSNSGIAMAENAAAAAAESSSSSSSSSSPSASSAINGFINSVLTQSSSSSSTSISTTISSTSTTTVSITSGSESETSAVINNFIESVLTSGSSSSAANFVEGVSTASTSSPSSTVLASSSSSCPPRPTIISTYTAPAPASTCAAPLVSCDCVAPATCSPVNACTTTCVGGGLGLSTLSTVVSSSSSSSSPTPTSSPSFSFPPVITNLAETTPYVSTPASDDSPPTATAPATATGSAHPPYVTSDPNAAGSPYIPCTPGAFLCGSESAFYTCNQPAELFNISTDNGWAWGWSRPVAPGMMCLPFLSPDGSRDDRYVRARPFGDCADDGDVQCVPESDGGMGFAVCDHGGWIDMGDVAEGTTCRDSEIVAA</sequence>
<evidence type="ECO:0008006" key="5">
    <source>
        <dbReference type="Google" id="ProtNLM"/>
    </source>
</evidence>
<dbReference type="PANTHER" id="PTHR36182:SF1">
    <property type="entry name" value="PROTEIN, PUTATIVE (AFU_ORTHOLOGUE AFUA_6G10930)-RELATED"/>
    <property type="match status" value="1"/>
</dbReference>
<dbReference type="RefSeq" id="XP_066652996.1">
    <property type="nucleotide sequence ID" value="XM_066796460.1"/>
</dbReference>
<organism evidence="3 4">
    <name type="scientific">Phyllosticta citribraziliensis</name>
    <dbReference type="NCBI Taxonomy" id="989973"/>
    <lineage>
        <taxon>Eukaryota</taxon>
        <taxon>Fungi</taxon>
        <taxon>Dikarya</taxon>
        <taxon>Ascomycota</taxon>
        <taxon>Pezizomycotina</taxon>
        <taxon>Dothideomycetes</taxon>
        <taxon>Dothideomycetes incertae sedis</taxon>
        <taxon>Botryosphaeriales</taxon>
        <taxon>Phyllostictaceae</taxon>
        <taxon>Phyllosticta</taxon>
    </lineage>
</organism>